<feature type="compositionally biased region" description="Low complexity" evidence="2">
    <location>
        <begin position="39"/>
        <end position="58"/>
    </location>
</feature>
<dbReference type="CDD" id="cd10150">
    <property type="entry name" value="CobN_like"/>
    <property type="match status" value="1"/>
</dbReference>
<evidence type="ECO:0000256" key="1">
    <source>
        <dbReference type="ARBA" id="ARBA00010851"/>
    </source>
</evidence>
<evidence type="ECO:0000259" key="3">
    <source>
        <dbReference type="Pfam" id="PF02514"/>
    </source>
</evidence>
<feature type="region of interest" description="Disordered" evidence="2">
    <location>
        <begin position="31"/>
        <end position="60"/>
    </location>
</feature>
<dbReference type="RefSeq" id="WP_204088257.1">
    <property type="nucleotide sequence ID" value="NZ_CP137757.1"/>
</dbReference>
<dbReference type="EC" id="6.6.1.1" evidence="4"/>
<evidence type="ECO:0000313" key="4">
    <source>
        <dbReference type="EMBL" id="WPF25607.1"/>
    </source>
</evidence>
<dbReference type="EMBL" id="CP137757">
    <property type="protein sequence ID" value="WPF25607.1"/>
    <property type="molecule type" value="Genomic_DNA"/>
</dbReference>
<dbReference type="Proteomes" id="UP001174314">
    <property type="component" value="Chromosome"/>
</dbReference>
<keyword evidence="4" id="KW-0436">Ligase</keyword>
<reference evidence="4 5" key="1">
    <citation type="submission" date="2023-10" db="EMBL/GenBank/DDBJ databases">
        <title>complete genome sequence of Corynebacterium pseudokroppenstedtii P15-C1.</title>
        <authorList>
            <person name="Bruggemann H."/>
            <person name="Poehlein A."/>
        </authorList>
    </citation>
    <scope>NUCLEOTIDE SEQUENCE [LARGE SCALE GENOMIC DNA]</scope>
    <source>
        <strain evidence="4 5">P15_C1</strain>
    </source>
</reference>
<dbReference type="KEGG" id="cpsk:Q0N40_03430"/>
<evidence type="ECO:0000313" key="5">
    <source>
        <dbReference type="Proteomes" id="UP001174314"/>
    </source>
</evidence>
<feature type="region of interest" description="Disordered" evidence="2">
    <location>
        <begin position="850"/>
        <end position="890"/>
    </location>
</feature>
<accession>A0AAU0PZ90</accession>
<dbReference type="InterPro" id="IPR011771">
    <property type="entry name" value="BchH"/>
</dbReference>
<dbReference type="GO" id="GO:0015995">
    <property type="term" value="P:chlorophyll biosynthetic process"/>
    <property type="evidence" value="ECO:0007669"/>
    <property type="project" value="InterPro"/>
</dbReference>
<protein>
    <submittedName>
        <fullName evidence="4">Magnesium chelatase subunit H</fullName>
        <ecNumber evidence="4">6.6.1.1</ecNumber>
    </submittedName>
</protein>
<dbReference type="InterPro" id="IPR003672">
    <property type="entry name" value="CobN/Mg_chltase"/>
</dbReference>
<feature type="region of interest" description="Disordered" evidence="2">
    <location>
        <begin position="685"/>
        <end position="710"/>
    </location>
</feature>
<dbReference type="PANTHER" id="PTHR44119">
    <property type="entry name" value="MAGNESIUM-CHELATASE SUBUNIT CHLH, CHLOROPLASTIC"/>
    <property type="match status" value="1"/>
</dbReference>
<feature type="compositionally biased region" description="Low complexity" evidence="2">
    <location>
        <begin position="875"/>
        <end position="890"/>
    </location>
</feature>
<dbReference type="Pfam" id="PF02514">
    <property type="entry name" value="CobN-Mg_chel"/>
    <property type="match status" value="1"/>
</dbReference>
<dbReference type="NCBIfam" id="TIGR02025">
    <property type="entry name" value="BchH"/>
    <property type="match status" value="1"/>
</dbReference>
<keyword evidence="5" id="KW-1185">Reference proteome</keyword>
<dbReference type="GO" id="GO:0016851">
    <property type="term" value="F:magnesium chelatase activity"/>
    <property type="evidence" value="ECO:0007669"/>
    <property type="project" value="UniProtKB-EC"/>
</dbReference>
<gene>
    <name evidence="4" type="primary">bchH</name>
    <name evidence="4" type="ORF">Q0N40_03430</name>
</gene>
<feature type="domain" description="CobN/magnesium chelatase" evidence="3">
    <location>
        <begin position="221"/>
        <end position="1242"/>
    </location>
</feature>
<dbReference type="PANTHER" id="PTHR44119:SF1">
    <property type="entry name" value="MAGNESIUM-CHELATASE SUBUNIT CHLH, CHLOROPLASTIC"/>
    <property type="match status" value="1"/>
</dbReference>
<dbReference type="AlphaFoldDB" id="A0AAU0PZ90"/>
<name>A0AAU0PZ90_9CORY</name>
<sequence>MRILFLGFGGSIALTMHSAWDEFREKYAADTATPDDETAAGTSADAGTDAGTSADATTPVDLRHRPFDAGMLATADDLDAELAAADAVFVQGPMTPEDIDALGTALDRAIEEAHESGRAFVVSASVPCADPIVDRSTSPRPGITARLREALRQLTPGGMCHAIRLVQTVLAGAPDPGSLARSRPHGIISLDDDNLLRACGYSVAPADEETSADGDDRPHIVHAPKGVRIGIAASPFQVASHDTLAVSYIAKLVESSGATAIVWAGDPTDVPDSVEPPPDVDAWMNLTGFTLAGTHANPRVDNGVEFLTDSGVPMITPVPLLRMALDRWQTSDLPGLTAGQVSMNIAIPEFESGLAPWVIGGRGIPAVETDDPDCPVDPRLAVERMLPDPYMCALVVSRTIRTVALRRLPAEQRKLSITIFGHDADGTIGTAAHLDVFRSLWNFLHHLRAEGYTVEIPKSPEALVDSLFDSDAGNRSTCHVAATWPATEYNEALTSSQVSRIDRLWTRTPGMIDTDGRELFIRGVRLGNVFIGVQPDFGDVADPLNVLMAPEASPSHSFAAYYLWLEHEFSHDVMLHWGTHGALEFMPGRSTGLIRDDWPLLLTGSVPHSYLYAMSNPAEGTIAKRRSFAGLVSYLTPQLIDAGLHGALAAAAEEAFRLLTSAKDGSVELNADTCSELVTLAAEADLTDCPPPNSGDEANGDAGEDDGSHNPWHEWVSNVSATAERIRRTPIPEGLHTLGEPLSHDKTARILSLACTYPLATSDPLADDLDEEHITEAVDAVVNDDFARFTSLVAGAFDNDAEATNGSESANGSEATTATPTSWFRHLRRLHSLLTSSQETDGLLTALSGAYVPPAPGGEPASRPESLPTGRNTHGADPATMPTPTATRRGAATADALIEQLRHEEGHYPDSIAMVIWGMDNVKTNGEGIAQAFHLIGAEPLTDERGRVSRYRIIPLEELGRPRVDVVCTMSGVGRDLLAGPMELLDDAIHAIASLPEEPEDNPVRAHAMQQAEELGLDLDSAATRIYATAPGNYGTGVNKLVQSSEWDDNSDLAEVYLHRMGHAWGKHVKGKENRALLESSLSRVSATFQNVDSTEISLAGVDHYFEFLGGVSSVVETVSGARPSAKVSHAWQHETNVESLDDAMRLESRTRLLNPAWYEAQLKHGYQGVANIRSRFENTFGMQATARVVDNWVFDRTASTFITDDDMRERLADHNPAAVLSMTERLLEAADRGLWEADDDVLDQLEDISDSLDATVEGVTPMSSARH</sequence>
<proteinExistence type="inferred from homology"/>
<comment type="similarity">
    <text evidence="1">Belongs to the Mg-chelatase subunit H family.</text>
</comment>
<organism evidence="4 5">
    <name type="scientific">Corynebacterium pseudokroppenstedtii</name>
    <dbReference type="NCBI Taxonomy" id="2804917"/>
    <lineage>
        <taxon>Bacteria</taxon>
        <taxon>Bacillati</taxon>
        <taxon>Actinomycetota</taxon>
        <taxon>Actinomycetes</taxon>
        <taxon>Mycobacteriales</taxon>
        <taxon>Corynebacteriaceae</taxon>
        <taxon>Corynebacterium</taxon>
    </lineage>
</organism>
<evidence type="ECO:0000256" key="2">
    <source>
        <dbReference type="SAM" id="MobiDB-lite"/>
    </source>
</evidence>